<comment type="caution">
    <text evidence="1">The sequence shown here is derived from an EMBL/GenBank/DDBJ whole genome shotgun (WGS) entry which is preliminary data.</text>
</comment>
<protein>
    <submittedName>
        <fullName evidence="1">Uncharacterized protein</fullName>
    </submittedName>
</protein>
<organism evidence="1">
    <name type="scientific">bioreactor metagenome</name>
    <dbReference type="NCBI Taxonomy" id="1076179"/>
    <lineage>
        <taxon>unclassified sequences</taxon>
        <taxon>metagenomes</taxon>
        <taxon>ecological metagenomes</taxon>
    </lineage>
</organism>
<evidence type="ECO:0000313" key="1">
    <source>
        <dbReference type="EMBL" id="MPM90072.1"/>
    </source>
</evidence>
<name>A0A645DNG1_9ZZZZ</name>
<gene>
    <name evidence="1" type="ORF">SDC9_137188</name>
</gene>
<dbReference type="EMBL" id="VSSQ01037393">
    <property type="protein sequence ID" value="MPM90072.1"/>
    <property type="molecule type" value="Genomic_DNA"/>
</dbReference>
<sequence>MNHHAVDQRLLQPVGNQTPPHGGFGVIDYREQAAPAVAGTHVAVEFEVFPRGGVERHIAVGGVPFDLARKFDRALIDILYVPDRRRERGFGLGEIAAQGRIAEIFLEIARGIFGLVIVVEAGFPRKSAVA</sequence>
<reference evidence="1" key="1">
    <citation type="submission" date="2019-08" db="EMBL/GenBank/DDBJ databases">
        <authorList>
            <person name="Kucharzyk K."/>
            <person name="Murdoch R.W."/>
            <person name="Higgins S."/>
            <person name="Loffler F."/>
        </authorList>
    </citation>
    <scope>NUCLEOTIDE SEQUENCE</scope>
</reference>
<proteinExistence type="predicted"/>
<dbReference type="AlphaFoldDB" id="A0A645DNG1"/>
<accession>A0A645DNG1</accession>